<evidence type="ECO:0000313" key="2">
    <source>
        <dbReference type="EMBL" id="RAI34010.1"/>
    </source>
</evidence>
<dbReference type="EMBL" id="NPEU01000329">
    <property type="protein sequence ID" value="RAI34010.1"/>
    <property type="molecule type" value="Genomic_DNA"/>
</dbReference>
<evidence type="ECO:0000259" key="1">
    <source>
        <dbReference type="SMART" id="SM00866"/>
    </source>
</evidence>
<dbReference type="RefSeq" id="WP_146618862.1">
    <property type="nucleotide sequence ID" value="NZ_NPEU01000329.1"/>
</dbReference>
<dbReference type="InterPro" id="IPR050679">
    <property type="entry name" value="Bact_HTH_transcr_reg"/>
</dbReference>
<dbReference type="GO" id="GO:0045892">
    <property type="term" value="P:negative regulation of DNA-templated transcription"/>
    <property type="evidence" value="ECO:0007669"/>
    <property type="project" value="TreeGrafter"/>
</dbReference>
<keyword evidence="3" id="KW-1185">Reference proteome</keyword>
<proteinExistence type="predicted"/>
<comment type="caution">
    <text evidence="2">The sequence shown here is derived from an EMBL/GenBank/DDBJ whole genome shotgun (WGS) entry which is preliminary data.</text>
</comment>
<dbReference type="Proteomes" id="UP000248863">
    <property type="component" value="Unassembled WGS sequence"/>
</dbReference>
<dbReference type="PANTHER" id="PTHR44846:SF1">
    <property type="entry name" value="MANNOSYL-D-GLYCERATE TRANSPORT_METABOLISM SYSTEM REPRESSOR MNGR-RELATED"/>
    <property type="match status" value="1"/>
</dbReference>
<sequence length="131" mass="13711">EPASADVARRLGLAAGAPVVRLELSRHADGVVLCVATSWLPAARCPAAGAVYAAKRSMTRTLAHFGVGDYRRASTRVTAGEADLHDAVHLDLAAGRPVLVVDSVDVDAEGTPVVVTRTRFAAERVELVIES</sequence>
<dbReference type="GO" id="GO:0003677">
    <property type="term" value="F:DNA binding"/>
    <property type="evidence" value="ECO:0007669"/>
    <property type="project" value="InterPro"/>
</dbReference>
<dbReference type="SUPFAM" id="SSF64288">
    <property type="entry name" value="Chorismate lyase-like"/>
    <property type="match status" value="1"/>
</dbReference>
<name>A0A327K5Q8_9BRAD</name>
<reference evidence="2 3" key="1">
    <citation type="submission" date="2017-07" db="EMBL/GenBank/DDBJ databases">
        <title>Draft Genome Sequences of Select Purple Nonsulfur Bacteria.</title>
        <authorList>
            <person name="Lasarre B."/>
            <person name="Mckinlay J.B."/>
        </authorList>
    </citation>
    <scope>NUCLEOTIDE SEQUENCE [LARGE SCALE GENOMIC DNA]</scope>
    <source>
        <strain evidence="2 3">DSM 11907</strain>
    </source>
</reference>
<evidence type="ECO:0000313" key="3">
    <source>
        <dbReference type="Proteomes" id="UP000248863"/>
    </source>
</evidence>
<dbReference type="OrthoDB" id="9800645at2"/>
<protein>
    <submittedName>
        <fullName evidence="2">Phosphonate metabolism transcriptional regulator PhnF</fullName>
    </submittedName>
</protein>
<dbReference type="AlphaFoldDB" id="A0A327K5Q8"/>
<dbReference type="InterPro" id="IPR028978">
    <property type="entry name" value="Chorismate_lyase_/UTRA_dom_sf"/>
</dbReference>
<feature type="non-terminal residue" evidence="2">
    <location>
        <position position="1"/>
    </location>
</feature>
<dbReference type="InterPro" id="IPR011663">
    <property type="entry name" value="UTRA"/>
</dbReference>
<dbReference type="Gene3D" id="3.40.1410.10">
    <property type="entry name" value="Chorismate lyase-like"/>
    <property type="match status" value="1"/>
</dbReference>
<accession>A0A327K5Q8</accession>
<feature type="domain" description="UbiC transcription regulator-associated" evidence="1">
    <location>
        <begin position="1"/>
        <end position="126"/>
    </location>
</feature>
<dbReference type="SMART" id="SM00866">
    <property type="entry name" value="UTRA"/>
    <property type="match status" value="1"/>
</dbReference>
<dbReference type="Pfam" id="PF07702">
    <property type="entry name" value="UTRA"/>
    <property type="match status" value="1"/>
</dbReference>
<dbReference type="PANTHER" id="PTHR44846">
    <property type="entry name" value="MANNOSYL-D-GLYCERATE TRANSPORT/METABOLISM SYSTEM REPRESSOR MNGR-RELATED"/>
    <property type="match status" value="1"/>
</dbReference>
<gene>
    <name evidence="2" type="ORF">CH338_21635</name>
</gene>
<organism evidence="2 3">
    <name type="scientific">Rhodoplanes elegans</name>
    <dbReference type="NCBI Taxonomy" id="29408"/>
    <lineage>
        <taxon>Bacteria</taxon>
        <taxon>Pseudomonadati</taxon>
        <taxon>Pseudomonadota</taxon>
        <taxon>Alphaproteobacteria</taxon>
        <taxon>Hyphomicrobiales</taxon>
        <taxon>Nitrobacteraceae</taxon>
        <taxon>Rhodoplanes</taxon>
    </lineage>
</organism>